<evidence type="ECO:0000313" key="3">
    <source>
        <dbReference type="Proteomes" id="UP000663881"/>
    </source>
</evidence>
<sequence length="115" mass="12802">MKYDAAFIIFTSGTTGPPKAVVHTHKGFSASITNYIHWGVRMYTAREHVLQVAACSWTIHITEISVPLVVGGTLVLLRQGNHLDVAYFSQTLIYQQITTLMIGPAMIRALTHYIE</sequence>
<dbReference type="PANTHER" id="PTHR45527:SF1">
    <property type="entry name" value="FATTY ACID SYNTHASE"/>
    <property type="match status" value="1"/>
</dbReference>
<dbReference type="GO" id="GO:0031177">
    <property type="term" value="F:phosphopantetheine binding"/>
    <property type="evidence" value="ECO:0007669"/>
    <property type="project" value="TreeGrafter"/>
</dbReference>
<dbReference type="PANTHER" id="PTHR45527">
    <property type="entry name" value="NONRIBOSOMAL PEPTIDE SYNTHETASE"/>
    <property type="match status" value="1"/>
</dbReference>
<name>A0A820TD58_9BILA</name>
<feature type="non-terminal residue" evidence="2">
    <location>
        <position position="115"/>
    </location>
</feature>
<comment type="caution">
    <text evidence="2">The sequence shown here is derived from an EMBL/GenBank/DDBJ whole genome shotgun (WGS) entry which is preliminary data.</text>
</comment>
<organism evidence="2 3">
    <name type="scientific">Adineta steineri</name>
    <dbReference type="NCBI Taxonomy" id="433720"/>
    <lineage>
        <taxon>Eukaryota</taxon>
        <taxon>Metazoa</taxon>
        <taxon>Spiralia</taxon>
        <taxon>Gnathifera</taxon>
        <taxon>Rotifera</taxon>
        <taxon>Eurotatoria</taxon>
        <taxon>Bdelloidea</taxon>
        <taxon>Adinetida</taxon>
        <taxon>Adinetidae</taxon>
        <taxon>Adineta</taxon>
    </lineage>
</organism>
<dbReference type="InterPro" id="IPR000873">
    <property type="entry name" value="AMP-dep_synth/lig_dom"/>
</dbReference>
<dbReference type="EMBL" id="CAJOAY010038482">
    <property type="protein sequence ID" value="CAF4470287.1"/>
    <property type="molecule type" value="Genomic_DNA"/>
</dbReference>
<dbReference type="Gene3D" id="3.40.50.12780">
    <property type="entry name" value="N-terminal domain of ligase-like"/>
    <property type="match status" value="1"/>
</dbReference>
<dbReference type="GO" id="GO:0043041">
    <property type="term" value="P:amino acid activation for nonribosomal peptide biosynthetic process"/>
    <property type="evidence" value="ECO:0007669"/>
    <property type="project" value="TreeGrafter"/>
</dbReference>
<dbReference type="GO" id="GO:0044550">
    <property type="term" value="P:secondary metabolite biosynthetic process"/>
    <property type="evidence" value="ECO:0007669"/>
    <property type="project" value="TreeGrafter"/>
</dbReference>
<feature type="domain" description="AMP-dependent synthetase/ligase" evidence="1">
    <location>
        <begin position="4"/>
        <end position="112"/>
    </location>
</feature>
<accession>A0A820TD58</accession>
<dbReference type="PROSITE" id="PS00455">
    <property type="entry name" value="AMP_BINDING"/>
    <property type="match status" value="1"/>
</dbReference>
<gene>
    <name evidence="2" type="ORF">OKA104_LOCUS55191</name>
</gene>
<reference evidence="2" key="1">
    <citation type="submission" date="2021-02" db="EMBL/GenBank/DDBJ databases">
        <authorList>
            <person name="Nowell W R."/>
        </authorList>
    </citation>
    <scope>NUCLEOTIDE SEQUENCE</scope>
</reference>
<dbReference type="GO" id="GO:0005737">
    <property type="term" value="C:cytoplasm"/>
    <property type="evidence" value="ECO:0007669"/>
    <property type="project" value="TreeGrafter"/>
</dbReference>
<dbReference type="SUPFAM" id="SSF56801">
    <property type="entry name" value="Acetyl-CoA synthetase-like"/>
    <property type="match status" value="1"/>
</dbReference>
<dbReference type="Proteomes" id="UP000663881">
    <property type="component" value="Unassembled WGS sequence"/>
</dbReference>
<proteinExistence type="predicted"/>
<dbReference type="InterPro" id="IPR020845">
    <property type="entry name" value="AMP-binding_CS"/>
</dbReference>
<evidence type="ECO:0000313" key="2">
    <source>
        <dbReference type="EMBL" id="CAF4470287.1"/>
    </source>
</evidence>
<dbReference type="InterPro" id="IPR042099">
    <property type="entry name" value="ANL_N_sf"/>
</dbReference>
<evidence type="ECO:0000259" key="1">
    <source>
        <dbReference type="Pfam" id="PF00501"/>
    </source>
</evidence>
<dbReference type="AlphaFoldDB" id="A0A820TD58"/>
<protein>
    <recommendedName>
        <fullName evidence="1">AMP-dependent synthetase/ligase domain-containing protein</fullName>
    </recommendedName>
</protein>
<dbReference type="Pfam" id="PF00501">
    <property type="entry name" value="AMP-binding"/>
    <property type="match status" value="1"/>
</dbReference>